<reference evidence="4" key="1">
    <citation type="submission" date="2012-01" db="EMBL/GenBank/DDBJ databases">
        <title>Three isoforms of anti-lipopolysaccharide factor from giant freshwater prawn, Macrobrachium rosenbergii.</title>
        <authorList>
            <person name="Ren Q."/>
        </authorList>
    </citation>
    <scope>NUCLEOTIDE SEQUENCE</scope>
</reference>
<dbReference type="InterPro" id="IPR038539">
    <property type="entry name" value="Anti-LPS_factor/Scygonadin_sf"/>
</dbReference>
<keyword evidence="2" id="KW-0044">Antibiotic</keyword>
<dbReference type="EMBL" id="JQ412137">
    <property type="protein sequence ID" value="AFW04306.1"/>
    <property type="molecule type" value="mRNA"/>
</dbReference>
<dbReference type="Pfam" id="PF11630">
    <property type="entry name" value="Anti-LPS-SCYG"/>
    <property type="match status" value="1"/>
</dbReference>
<dbReference type="AlphaFoldDB" id="K9MQ23"/>
<evidence type="ECO:0000256" key="2">
    <source>
        <dbReference type="ARBA" id="ARBA00023022"/>
    </source>
</evidence>
<dbReference type="InterPro" id="IPR024509">
    <property type="entry name" value="Anti-LPS_factor/Scygonadin"/>
</dbReference>
<gene>
    <name evidence="4" type="primary">ALF3</name>
</gene>
<proteinExistence type="evidence at transcript level"/>
<keyword evidence="3" id="KW-0732">Signal</keyword>
<keyword evidence="1" id="KW-0929">Antimicrobial</keyword>
<organism evidence="4">
    <name type="scientific">Macrobrachium rosenbergii</name>
    <name type="common">Giant fresh water prawn</name>
    <dbReference type="NCBI Taxonomy" id="79674"/>
    <lineage>
        <taxon>Eukaryota</taxon>
        <taxon>Metazoa</taxon>
        <taxon>Ecdysozoa</taxon>
        <taxon>Arthropoda</taxon>
        <taxon>Crustacea</taxon>
        <taxon>Multicrustacea</taxon>
        <taxon>Malacostraca</taxon>
        <taxon>Eumalacostraca</taxon>
        <taxon>Eucarida</taxon>
        <taxon>Decapoda</taxon>
        <taxon>Pleocyemata</taxon>
        <taxon>Caridea</taxon>
        <taxon>Palaemonoidea</taxon>
        <taxon>Palaemonidae</taxon>
        <taxon>Macrobrachium</taxon>
    </lineage>
</organism>
<dbReference type="Gene3D" id="3.30.160.320">
    <property type="match status" value="1"/>
</dbReference>
<accession>K9MQ23</accession>
<evidence type="ECO:0000313" key="4">
    <source>
        <dbReference type="EMBL" id="AFW04306.1"/>
    </source>
</evidence>
<feature type="signal peptide" evidence="3">
    <location>
        <begin position="1"/>
        <end position="21"/>
    </location>
</feature>
<dbReference type="GO" id="GO:0042742">
    <property type="term" value="P:defense response to bacterium"/>
    <property type="evidence" value="ECO:0007669"/>
    <property type="project" value="UniProtKB-KW"/>
</dbReference>
<name>K9MQ23_MACRS</name>
<evidence type="ECO:0000256" key="3">
    <source>
        <dbReference type="SAM" id="SignalP"/>
    </source>
</evidence>
<sequence length="120" mass="13669">MRITLCLVSLLVLLSYGPCQCTSFLDLILPTLTTHFVKLWRQGDLELLGKYCTYNMRPFFKNWKLYYSASVICPGWTQIRGSAKASSMTAVLNQAIEDFLTKALKAGVVKREEARTYYGK</sequence>
<evidence type="ECO:0000256" key="1">
    <source>
        <dbReference type="ARBA" id="ARBA00022529"/>
    </source>
</evidence>
<protein>
    <submittedName>
        <fullName evidence="4">Anti-lipopolysaccharide factor 3</fullName>
    </submittedName>
</protein>
<feature type="chain" id="PRO_5003933652" evidence="3">
    <location>
        <begin position="22"/>
        <end position="120"/>
    </location>
</feature>